<gene>
    <name evidence="2" type="ORF">DFH08DRAFT_1022101</name>
</gene>
<dbReference type="InterPro" id="IPR012337">
    <property type="entry name" value="RNaseH-like_sf"/>
</dbReference>
<evidence type="ECO:0000313" key="2">
    <source>
        <dbReference type="EMBL" id="KAJ7330977.1"/>
    </source>
</evidence>
<keyword evidence="3" id="KW-1185">Reference proteome</keyword>
<sequence length="145" mass="16593">MLRIGLQPFPFETGFKRLKPPPPSPDSPAGSKGKRIIEAIDTWVLERPEGTEWSFLESLCNLLEIFTKVTRQMSQSKTPTLPWVLPMYEMMLKHLRGRTDDAKFGVAVPPAWKSSRLTTKKLAMSIQRYSDITPSIPRYYVVPQD</sequence>
<dbReference type="EMBL" id="JARIHO010000036">
    <property type="protein sequence ID" value="KAJ7330977.1"/>
    <property type="molecule type" value="Genomic_DNA"/>
</dbReference>
<evidence type="ECO:0000313" key="3">
    <source>
        <dbReference type="Proteomes" id="UP001218218"/>
    </source>
</evidence>
<name>A0AAD7EKY4_9AGAR</name>
<comment type="caution">
    <text evidence="2">The sequence shown here is derived from an EMBL/GenBank/DDBJ whole genome shotgun (WGS) entry which is preliminary data.</text>
</comment>
<dbReference type="AlphaFoldDB" id="A0AAD7EKY4"/>
<dbReference type="SUPFAM" id="SSF53098">
    <property type="entry name" value="Ribonuclease H-like"/>
    <property type="match status" value="1"/>
</dbReference>
<evidence type="ECO:0000256" key="1">
    <source>
        <dbReference type="SAM" id="MobiDB-lite"/>
    </source>
</evidence>
<reference evidence="2" key="1">
    <citation type="submission" date="2023-03" db="EMBL/GenBank/DDBJ databases">
        <title>Massive genome expansion in bonnet fungi (Mycena s.s.) driven by repeated elements and novel gene families across ecological guilds.</title>
        <authorList>
            <consortium name="Lawrence Berkeley National Laboratory"/>
            <person name="Harder C.B."/>
            <person name="Miyauchi S."/>
            <person name="Viragh M."/>
            <person name="Kuo A."/>
            <person name="Thoen E."/>
            <person name="Andreopoulos B."/>
            <person name="Lu D."/>
            <person name="Skrede I."/>
            <person name="Drula E."/>
            <person name="Henrissat B."/>
            <person name="Morin E."/>
            <person name="Kohler A."/>
            <person name="Barry K."/>
            <person name="LaButti K."/>
            <person name="Morin E."/>
            <person name="Salamov A."/>
            <person name="Lipzen A."/>
            <person name="Mereny Z."/>
            <person name="Hegedus B."/>
            <person name="Baldrian P."/>
            <person name="Stursova M."/>
            <person name="Weitz H."/>
            <person name="Taylor A."/>
            <person name="Grigoriev I.V."/>
            <person name="Nagy L.G."/>
            <person name="Martin F."/>
            <person name="Kauserud H."/>
        </authorList>
    </citation>
    <scope>NUCLEOTIDE SEQUENCE</scope>
    <source>
        <strain evidence="2">CBHHK002</strain>
    </source>
</reference>
<feature type="region of interest" description="Disordered" evidence="1">
    <location>
        <begin position="1"/>
        <end position="32"/>
    </location>
</feature>
<dbReference type="Proteomes" id="UP001218218">
    <property type="component" value="Unassembled WGS sequence"/>
</dbReference>
<protein>
    <submittedName>
        <fullName evidence="2">Uncharacterized protein</fullName>
    </submittedName>
</protein>
<accession>A0AAD7EKY4</accession>
<proteinExistence type="predicted"/>
<organism evidence="2 3">
    <name type="scientific">Mycena albidolilacea</name>
    <dbReference type="NCBI Taxonomy" id="1033008"/>
    <lineage>
        <taxon>Eukaryota</taxon>
        <taxon>Fungi</taxon>
        <taxon>Dikarya</taxon>
        <taxon>Basidiomycota</taxon>
        <taxon>Agaricomycotina</taxon>
        <taxon>Agaricomycetes</taxon>
        <taxon>Agaricomycetidae</taxon>
        <taxon>Agaricales</taxon>
        <taxon>Marasmiineae</taxon>
        <taxon>Mycenaceae</taxon>
        <taxon>Mycena</taxon>
    </lineage>
</organism>